<evidence type="ECO:0000256" key="14">
    <source>
        <dbReference type="ARBA" id="ARBA00025589"/>
    </source>
</evidence>
<dbReference type="InterPro" id="IPR036775">
    <property type="entry name" value="DNA_pol_Y-fam_lit_finger_sf"/>
</dbReference>
<evidence type="ECO:0000256" key="16">
    <source>
        <dbReference type="HAMAP-Rule" id="MF_01113"/>
    </source>
</evidence>
<evidence type="ECO:0000256" key="12">
    <source>
        <dbReference type="ARBA" id="ARBA00023125"/>
    </source>
</evidence>
<comment type="cofactor">
    <cofactor evidence="16">
        <name>Mg(2+)</name>
        <dbReference type="ChEBI" id="CHEBI:18420"/>
    </cofactor>
    <text evidence="16">Binds 2 magnesium ions per subunit.</text>
</comment>
<comment type="catalytic activity">
    <reaction evidence="15 16">
        <text>DNA(n) + a 2'-deoxyribonucleoside 5'-triphosphate = DNA(n+1) + diphosphate</text>
        <dbReference type="Rhea" id="RHEA:22508"/>
        <dbReference type="Rhea" id="RHEA-COMP:17339"/>
        <dbReference type="Rhea" id="RHEA-COMP:17340"/>
        <dbReference type="ChEBI" id="CHEBI:33019"/>
        <dbReference type="ChEBI" id="CHEBI:61560"/>
        <dbReference type="ChEBI" id="CHEBI:173112"/>
        <dbReference type="EC" id="2.7.7.7"/>
    </reaction>
</comment>
<comment type="similarity">
    <text evidence="2 16">Belongs to the DNA polymerase type-Y family.</text>
</comment>
<dbReference type="Gene3D" id="3.30.70.270">
    <property type="match status" value="1"/>
</dbReference>
<dbReference type="PANTHER" id="PTHR11076">
    <property type="entry name" value="DNA REPAIR POLYMERASE UMUC / TRANSFERASE FAMILY MEMBER"/>
    <property type="match status" value="1"/>
</dbReference>
<dbReference type="GO" id="GO:0009432">
    <property type="term" value="P:SOS response"/>
    <property type="evidence" value="ECO:0007669"/>
    <property type="project" value="TreeGrafter"/>
</dbReference>
<dbReference type="Pfam" id="PF11799">
    <property type="entry name" value="IMS_C"/>
    <property type="match status" value="1"/>
</dbReference>
<dbReference type="Gene3D" id="1.10.150.20">
    <property type="entry name" value="5' to 3' exonuclease, C-terminal subdomain"/>
    <property type="match status" value="1"/>
</dbReference>
<name>A0A4Q7ZR42_9ACTN</name>
<dbReference type="GO" id="GO:0000287">
    <property type="term" value="F:magnesium ion binding"/>
    <property type="evidence" value="ECO:0007669"/>
    <property type="project" value="UniProtKB-UniRule"/>
</dbReference>
<dbReference type="EMBL" id="SHKY01000001">
    <property type="protein sequence ID" value="RZU52935.1"/>
    <property type="molecule type" value="Genomic_DNA"/>
</dbReference>
<dbReference type="CDD" id="cd03586">
    <property type="entry name" value="PolY_Pol_IV_kappa"/>
    <property type="match status" value="1"/>
</dbReference>
<evidence type="ECO:0000256" key="9">
    <source>
        <dbReference type="ARBA" id="ARBA00022763"/>
    </source>
</evidence>
<dbReference type="Gene3D" id="3.30.1490.100">
    <property type="entry name" value="DNA polymerase, Y-family, little finger domain"/>
    <property type="match status" value="1"/>
</dbReference>
<feature type="binding site" evidence="16">
    <location>
        <position position="31"/>
    </location>
    <ligand>
        <name>Mg(2+)</name>
        <dbReference type="ChEBI" id="CHEBI:18420"/>
    </ligand>
</feature>
<reference evidence="18 19" key="1">
    <citation type="submission" date="2019-02" db="EMBL/GenBank/DDBJ databases">
        <title>Sequencing the genomes of 1000 actinobacteria strains.</title>
        <authorList>
            <person name="Klenk H.-P."/>
        </authorList>
    </citation>
    <scope>NUCLEOTIDE SEQUENCE [LARGE SCALE GENOMIC DNA]</scope>
    <source>
        <strain evidence="18 19">DSM 45162</strain>
    </source>
</reference>
<feature type="site" description="Substrate discrimination" evidence="16">
    <location>
        <position position="36"/>
    </location>
</feature>
<dbReference type="SUPFAM" id="SSF100879">
    <property type="entry name" value="Lesion bypass DNA polymerase (Y-family), little finger domain"/>
    <property type="match status" value="1"/>
</dbReference>
<dbReference type="Proteomes" id="UP000292564">
    <property type="component" value="Unassembled WGS sequence"/>
</dbReference>
<dbReference type="InterPro" id="IPR001126">
    <property type="entry name" value="UmuC"/>
</dbReference>
<evidence type="ECO:0000256" key="5">
    <source>
        <dbReference type="ARBA" id="ARBA00022679"/>
    </source>
</evidence>
<evidence type="ECO:0000256" key="4">
    <source>
        <dbReference type="ARBA" id="ARBA00022490"/>
    </source>
</evidence>
<dbReference type="SUPFAM" id="SSF56672">
    <property type="entry name" value="DNA/RNA polymerases"/>
    <property type="match status" value="1"/>
</dbReference>
<proteinExistence type="inferred from homology"/>
<keyword evidence="19" id="KW-1185">Reference proteome</keyword>
<keyword evidence="3 16" id="KW-0515">Mutator protein</keyword>
<evidence type="ECO:0000256" key="11">
    <source>
        <dbReference type="ARBA" id="ARBA00022932"/>
    </source>
</evidence>
<organism evidence="18 19">
    <name type="scientific">Krasilnikovia cinnamomea</name>
    <dbReference type="NCBI Taxonomy" id="349313"/>
    <lineage>
        <taxon>Bacteria</taxon>
        <taxon>Bacillati</taxon>
        <taxon>Actinomycetota</taxon>
        <taxon>Actinomycetes</taxon>
        <taxon>Micromonosporales</taxon>
        <taxon>Micromonosporaceae</taxon>
        <taxon>Krasilnikovia</taxon>
    </lineage>
</organism>
<keyword evidence="5 16" id="KW-0808">Transferase</keyword>
<accession>A0A4Q7ZR42</accession>
<dbReference type="GO" id="GO:0006261">
    <property type="term" value="P:DNA-templated DNA replication"/>
    <property type="evidence" value="ECO:0007669"/>
    <property type="project" value="UniProtKB-UniRule"/>
</dbReference>
<keyword evidence="8 16" id="KW-0479">Metal-binding</keyword>
<dbReference type="EC" id="2.7.7.7" evidence="16"/>
<dbReference type="InterPro" id="IPR050116">
    <property type="entry name" value="DNA_polymerase-Y"/>
</dbReference>
<evidence type="ECO:0000256" key="3">
    <source>
        <dbReference type="ARBA" id="ARBA00022457"/>
    </source>
</evidence>
<keyword evidence="12 16" id="KW-0238">DNA-binding</keyword>
<dbReference type="NCBIfam" id="NF002882">
    <property type="entry name" value="PRK03348.1"/>
    <property type="match status" value="1"/>
</dbReference>
<evidence type="ECO:0000256" key="15">
    <source>
        <dbReference type="ARBA" id="ARBA00049244"/>
    </source>
</evidence>
<dbReference type="FunFam" id="3.40.1170.60:FF:000001">
    <property type="entry name" value="DNA polymerase IV"/>
    <property type="match status" value="1"/>
</dbReference>
<feature type="domain" description="UmuC" evidence="17">
    <location>
        <begin position="27"/>
        <end position="207"/>
    </location>
</feature>
<comment type="function">
    <text evidence="14 16">Poorly processive, error-prone DNA polymerase involved in untargeted mutagenesis. Copies undamaged DNA at stalled replication forks, which arise in vivo from mismatched or misaligned primer ends. These misaligned primers can be extended by PolIV. Exhibits no 3'-5' exonuclease (proofreading) activity. May be involved in translesional synthesis, in conjunction with the beta clamp from PolIII.</text>
</comment>
<comment type="caution">
    <text evidence="18">The sequence shown here is derived from an EMBL/GenBank/DDBJ whole genome shotgun (WGS) entry which is preliminary data.</text>
</comment>
<evidence type="ECO:0000256" key="13">
    <source>
        <dbReference type="ARBA" id="ARBA00023204"/>
    </source>
</evidence>
<evidence type="ECO:0000313" key="19">
    <source>
        <dbReference type="Proteomes" id="UP000292564"/>
    </source>
</evidence>
<sequence>MGRSQAVRSGGRDPRFGPAADDAGCTVLHVDMDAFFASVEVRRRPELRGKPVVVGGVGPRGVVSSASYEARRFGVRSAMPAARARALCPQAVFLPPDFAAYSAASEAVMAVFRDVTPLVEPLSLDEAFLDVAGARRLLGRPAAIARLIRERVFDQQRLTCSVGVAPSKFVAKLGSTRAKPDGMIVVPQALVLDFLHPLPVDALWGVGERAAETLRRLGLATVGDLARAPVGMLRQAVGEAASAHLHELSWGRDPRRVEPEQVEKSVSAELTYDTDVSDPEVIRRSLLALADRVAVRLRAGGLVGHTVSIKVRLADFRTVSRSRTMPSATDVAREIFATAWALFDAYGATEHIRLIGVRIAGLASAATASRQLTLGEPERGWREAESAADAAAARFGAGIVGPASLLGRTDLRRTENHPYSTVVPLSDPPTPS</sequence>
<dbReference type="HAMAP" id="MF_01113">
    <property type="entry name" value="DNApol_IV"/>
    <property type="match status" value="1"/>
</dbReference>
<evidence type="ECO:0000256" key="8">
    <source>
        <dbReference type="ARBA" id="ARBA00022723"/>
    </source>
</evidence>
<comment type="subunit">
    <text evidence="16">Monomer.</text>
</comment>
<dbReference type="NCBIfam" id="NF002677">
    <property type="entry name" value="PRK02406.1"/>
    <property type="match status" value="1"/>
</dbReference>
<keyword evidence="9 16" id="KW-0227">DNA damage</keyword>
<dbReference type="OrthoDB" id="9808813at2"/>
<dbReference type="GO" id="GO:0005829">
    <property type="term" value="C:cytosol"/>
    <property type="evidence" value="ECO:0007669"/>
    <property type="project" value="TreeGrafter"/>
</dbReference>
<dbReference type="Gene3D" id="3.40.1170.60">
    <property type="match status" value="1"/>
</dbReference>
<comment type="subcellular location">
    <subcellularLocation>
        <location evidence="1 16">Cytoplasm</location>
    </subcellularLocation>
</comment>
<evidence type="ECO:0000256" key="6">
    <source>
        <dbReference type="ARBA" id="ARBA00022695"/>
    </source>
</evidence>
<dbReference type="AlphaFoldDB" id="A0A4Q7ZR42"/>
<dbReference type="InterPro" id="IPR022880">
    <property type="entry name" value="DNApol_IV"/>
</dbReference>
<keyword evidence="13 16" id="KW-0234">DNA repair</keyword>
<keyword evidence="6 16" id="KW-0548">Nucleotidyltransferase</keyword>
<dbReference type="GO" id="GO:0042276">
    <property type="term" value="P:error-prone translesion synthesis"/>
    <property type="evidence" value="ECO:0007669"/>
    <property type="project" value="TreeGrafter"/>
</dbReference>
<protein>
    <recommendedName>
        <fullName evidence="16">DNA polymerase IV</fullName>
        <shortName evidence="16">Pol IV</shortName>
        <ecNumber evidence="16">2.7.7.7</ecNumber>
    </recommendedName>
</protein>
<keyword evidence="11 16" id="KW-0239">DNA-directed DNA polymerase</keyword>
<dbReference type="PANTHER" id="PTHR11076:SF33">
    <property type="entry name" value="DNA POLYMERASE KAPPA"/>
    <property type="match status" value="1"/>
</dbReference>
<keyword evidence="7 16" id="KW-0235">DNA replication</keyword>
<feature type="binding site" evidence="16">
    <location>
        <position position="125"/>
    </location>
    <ligand>
        <name>Mg(2+)</name>
        <dbReference type="ChEBI" id="CHEBI:18420"/>
    </ligand>
</feature>
<dbReference type="GO" id="GO:0006281">
    <property type="term" value="P:DNA repair"/>
    <property type="evidence" value="ECO:0007669"/>
    <property type="project" value="UniProtKB-UniRule"/>
</dbReference>
<evidence type="ECO:0000259" key="17">
    <source>
        <dbReference type="PROSITE" id="PS50173"/>
    </source>
</evidence>
<dbReference type="InterPro" id="IPR043128">
    <property type="entry name" value="Rev_trsase/Diguanyl_cyclase"/>
</dbReference>
<dbReference type="Pfam" id="PF00817">
    <property type="entry name" value="IMS"/>
    <property type="match status" value="1"/>
</dbReference>
<dbReference type="GO" id="GO:0003887">
    <property type="term" value="F:DNA-directed DNA polymerase activity"/>
    <property type="evidence" value="ECO:0007669"/>
    <property type="project" value="UniProtKB-UniRule"/>
</dbReference>
<dbReference type="RefSeq" id="WP_130511489.1">
    <property type="nucleotide sequence ID" value="NZ_SHKY01000001.1"/>
</dbReference>
<dbReference type="InterPro" id="IPR017961">
    <property type="entry name" value="DNA_pol_Y-fam_little_finger"/>
</dbReference>
<feature type="active site" evidence="16">
    <location>
        <position position="126"/>
    </location>
</feature>
<evidence type="ECO:0000256" key="10">
    <source>
        <dbReference type="ARBA" id="ARBA00022842"/>
    </source>
</evidence>
<dbReference type="GO" id="GO:0003684">
    <property type="term" value="F:damaged DNA binding"/>
    <property type="evidence" value="ECO:0007669"/>
    <property type="project" value="InterPro"/>
</dbReference>
<evidence type="ECO:0000313" key="18">
    <source>
        <dbReference type="EMBL" id="RZU52935.1"/>
    </source>
</evidence>
<evidence type="ECO:0000256" key="1">
    <source>
        <dbReference type="ARBA" id="ARBA00004496"/>
    </source>
</evidence>
<dbReference type="PROSITE" id="PS50173">
    <property type="entry name" value="UMUC"/>
    <property type="match status" value="1"/>
</dbReference>
<evidence type="ECO:0000256" key="2">
    <source>
        <dbReference type="ARBA" id="ARBA00010945"/>
    </source>
</evidence>
<keyword evidence="10 16" id="KW-0460">Magnesium</keyword>
<keyword evidence="4 16" id="KW-0963">Cytoplasm</keyword>
<dbReference type="InterPro" id="IPR043502">
    <property type="entry name" value="DNA/RNA_pol_sf"/>
</dbReference>
<evidence type="ECO:0000256" key="7">
    <source>
        <dbReference type="ARBA" id="ARBA00022705"/>
    </source>
</evidence>
<dbReference type="NCBIfam" id="NF003015">
    <property type="entry name" value="PRK03858.1"/>
    <property type="match status" value="1"/>
</dbReference>
<gene>
    <name evidence="16" type="primary">dinB</name>
    <name evidence="18" type="ORF">EV385_4819</name>
</gene>